<dbReference type="Pfam" id="PF00069">
    <property type="entry name" value="Pkinase"/>
    <property type="match status" value="1"/>
</dbReference>
<evidence type="ECO:0000259" key="9">
    <source>
        <dbReference type="PROSITE" id="PS50011"/>
    </source>
</evidence>
<keyword evidence="6" id="KW-0067">ATP-binding</keyword>
<dbReference type="SUPFAM" id="SSF56112">
    <property type="entry name" value="Protein kinase-like (PK-like)"/>
    <property type="match status" value="1"/>
</dbReference>
<name>A0A5S9QWT7_MYCVN</name>
<keyword evidence="5 10" id="KW-0418">Kinase</keyword>
<feature type="region of interest" description="Disordered" evidence="7">
    <location>
        <begin position="304"/>
        <end position="329"/>
    </location>
</feature>
<feature type="region of interest" description="Disordered" evidence="7">
    <location>
        <begin position="383"/>
        <end position="404"/>
    </location>
</feature>
<reference evidence="10 11" key="1">
    <citation type="submission" date="2019-11" db="EMBL/GenBank/DDBJ databases">
        <authorList>
            <person name="Holert J."/>
        </authorList>
    </citation>
    <scope>NUCLEOTIDE SEQUENCE [LARGE SCALE GENOMIC DNA]</scope>
    <source>
        <strain evidence="10">BC8_1</strain>
    </source>
</reference>
<dbReference type="GO" id="GO:0004674">
    <property type="term" value="F:protein serine/threonine kinase activity"/>
    <property type="evidence" value="ECO:0007669"/>
    <property type="project" value="UniProtKB-KW"/>
</dbReference>
<dbReference type="PROSITE" id="PS50011">
    <property type="entry name" value="PROTEIN_KINASE_DOM"/>
    <property type="match status" value="1"/>
</dbReference>
<evidence type="ECO:0000256" key="2">
    <source>
        <dbReference type="ARBA" id="ARBA00022527"/>
    </source>
</evidence>
<keyword evidence="11" id="KW-1185">Reference proteome</keyword>
<accession>A0A5S9QWT7</accession>
<dbReference type="Gene3D" id="1.10.510.10">
    <property type="entry name" value="Transferase(Phosphotransferase) domain 1"/>
    <property type="match status" value="1"/>
</dbReference>
<dbReference type="GO" id="GO:0005524">
    <property type="term" value="F:ATP binding"/>
    <property type="evidence" value="ECO:0007669"/>
    <property type="project" value="UniProtKB-KW"/>
</dbReference>
<dbReference type="EMBL" id="CACSIP010000021">
    <property type="protein sequence ID" value="CAA0123251.1"/>
    <property type="molecule type" value="Genomic_DNA"/>
</dbReference>
<evidence type="ECO:0000313" key="11">
    <source>
        <dbReference type="Proteomes" id="UP000430146"/>
    </source>
</evidence>
<dbReference type="InterPro" id="IPR011009">
    <property type="entry name" value="Kinase-like_dom_sf"/>
</dbReference>
<keyword evidence="8" id="KW-0472">Membrane</keyword>
<evidence type="ECO:0000256" key="1">
    <source>
        <dbReference type="ARBA" id="ARBA00012513"/>
    </source>
</evidence>
<keyword evidence="4" id="KW-0547">Nucleotide-binding</keyword>
<evidence type="ECO:0000256" key="6">
    <source>
        <dbReference type="ARBA" id="ARBA00022840"/>
    </source>
</evidence>
<keyword evidence="8" id="KW-0812">Transmembrane</keyword>
<keyword evidence="2" id="KW-0723">Serine/threonine-protein kinase</keyword>
<evidence type="ECO:0000256" key="8">
    <source>
        <dbReference type="SAM" id="Phobius"/>
    </source>
</evidence>
<dbReference type="GO" id="GO:0080090">
    <property type="term" value="P:regulation of primary metabolic process"/>
    <property type="evidence" value="ECO:0007669"/>
    <property type="project" value="UniProtKB-ARBA"/>
</dbReference>
<feature type="compositionally biased region" description="Polar residues" evidence="7">
    <location>
        <begin position="318"/>
        <end position="329"/>
    </location>
</feature>
<feature type="transmembrane region" description="Helical" evidence="8">
    <location>
        <begin position="359"/>
        <end position="377"/>
    </location>
</feature>
<dbReference type="SMART" id="SM00220">
    <property type="entry name" value="S_TKc"/>
    <property type="match status" value="1"/>
</dbReference>
<dbReference type="PANTHER" id="PTHR43289">
    <property type="entry name" value="MITOGEN-ACTIVATED PROTEIN KINASE KINASE KINASE 20-RELATED"/>
    <property type="match status" value="1"/>
</dbReference>
<keyword evidence="8" id="KW-1133">Transmembrane helix</keyword>
<organism evidence="10 11">
    <name type="scientific">Mycolicibacterium vanbaalenii</name>
    <name type="common">Mycobacterium vanbaalenii</name>
    <dbReference type="NCBI Taxonomy" id="110539"/>
    <lineage>
        <taxon>Bacteria</taxon>
        <taxon>Bacillati</taxon>
        <taxon>Actinomycetota</taxon>
        <taxon>Actinomycetes</taxon>
        <taxon>Mycobacteriales</taxon>
        <taxon>Mycobacteriaceae</taxon>
        <taxon>Mycolicibacterium</taxon>
    </lineage>
</organism>
<keyword evidence="3 10" id="KW-0808">Transferase</keyword>
<proteinExistence type="predicted"/>
<dbReference type="Proteomes" id="UP000430146">
    <property type="component" value="Unassembled WGS sequence"/>
</dbReference>
<sequence length="502" mass="52694">MSSERAPDTPGSAAAGQATPPVGDAVSMFAVGSLVSGYRIEQVLATGATGTVYLAKNPTLPRRDALKVLSADLSRDPAFRKRFVREADIASLLDHPNIVSIYNRGESDEGHLWIAMQYVAGTDAEAAMQDGTMTAARAIRIVSEVAKALDYAHQRNVVHHDVKPGNVLLAAGLPDDEHVMLSDFGVARAAGSLSDSGDGDSTVAVTLAYAAPEVIAGEAVDGRADIYSLGCTLFRMLTGKQPFYTAEGTTELARAHLNQPPPRISDHLSAATRQLDVVMARALAKNPEERFASAREFTAAAAAAATSLTESPPPSTARKATQATTNPLRLNTSERIRSISDSISFTPASLRRRRIERPVLILWAVFAVLAVIAGVLWTKVISSSSSEPENNSAPTSTTMATSSAAPAPSALVRLLPAGYPRGTCAALPTASDVTAAVSCGPNTDPGGPTASTYTLSRDQTSLNEAFTDTVNRASAAICPPNIQCPVLCPTGVSKQFGEWGRR</sequence>
<gene>
    <name evidence="10" type="primary">pknJ</name>
    <name evidence="10" type="ORF">AELLOGFF_04580</name>
</gene>
<dbReference type="EC" id="2.7.11.1" evidence="1"/>
<dbReference type="AlphaFoldDB" id="A0A5S9QWT7"/>
<evidence type="ECO:0000256" key="5">
    <source>
        <dbReference type="ARBA" id="ARBA00022777"/>
    </source>
</evidence>
<dbReference type="RefSeq" id="WP_234897471.1">
    <property type="nucleotide sequence ID" value="NZ_CACSIP010000021.1"/>
</dbReference>
<evidence type="ECO:0000256" key="4">
    <source>
        <dbReference type="ARBA" id="ARBA00022741"/>
    </source>
</evidence>
<dbReference type="CDD" id="cd14014">
    <property type="entry name" value="STKc_PknB_like"/>
    <property type="match status" value="1"/>
</dbReference>
<protein>
    <recommendedName>
        <fullName evidence="1">non-specific serine/threonine protein kinase</fullName>
        <ecNumber evidence="1">2.7.11.1</ecNumber>
    </recommendedName>
</protein>
<evidence type="ECO:0000256" key="7">
    <source>
        <dbReference type="SAM" id="MobiDB-lite"/>
    </source>
</evidence>
<dbReference type="PANTHER" id="PTHR43289:SF6">
    <property type="entry name" value="SERINE_THREONINE-PROTEIN KINASE NEKL-3"/>
    <property type="match status" value="1"/>
</dbReference>
<feature type="domain" description="Protein kinase" evidence="9">
    <location>
        <begin position="38"/>
        <end position="308"/>
    </location>
</feature>
<dbReference type="InterPro" id="IPR000719">
    <property type="entry name" value="Prot_kinase_dom"/>
</dbReference>
<evidence type="ECO:0000313" key="10">
    <source>
        <dbReference type="EMBL" id="CAA0123251.1"/>
    </source>
</evidence>
<evidence type="ECO:0000256" key="3">
    <source>
        <dbReference type="ARBA" id="ARBA00022679"/>
    </source>
</evidence>
<dbReference type="Gene3D" id="3.30.200.20">
    <property type="entry name" value="Phosphorylase Kinase, domain 1"/>
    <property type="match status" value="1"/>
</dbReference>
<dbReference type="PROSITE" id="PS00108">
    <property type="entry name" value="PROTEIN_KINASE_ST"/>
    <property type="match status" value="1"/>
</dbReference>
<dbReference type="InterPro" id="IPR008271">
    <property type="entry name" value="Ser/Thr_kinase_AS"/>
</dbReference>